<dbReference type="PANTHER" id="PTHR11527">
    <property type="entry name" value="HEAT-SHOCK PROTEIN 20 FAMILY MEMBER"/>
    <property type="match status" value="1"/>
</dbReference>
<dbReference type="SUPFAM" id="SSF49764">
    <property type="entry name" value="HSP20-like chaperones"/>
    <property type="match status" value="1"/>
</dbReference>
<evidence type="ECO:0000313" key="4">
    <source>
        <dbReference type="EMBL" id="KKQ35400.1"/>
    </source>
</evidence>
<dbReference type="InterPro" id="IPR002068">
    <property type="entry name" value="A-crystallin/Hsp20_dom"/>
</dbReference>
<organism evidence="4 5">
    <name type="scientific">candidate division WS6 bacterium GW2011_GWA2_37_6</name>
    <dbReference type="NCBI Taxonomy" id="1619087"/>
    <lineage>
        <taxon>Bacteria</taxon>
        <taxon>Candidatus Dojkabacteria</taxon>
    </lineage>
</organism>
<evidence type="ECO:0000259" key="3">
    <source>
        <dbReference type="PROSITE" id="PS01031"/>
    </source>
</evidence>
<dbReference type="EMBL" id="LBTH01000026">
    <property type="protein sequence ID" value="KKQ35400.1"/>
    <property type="molecule type" value="Genomic_DNA"/>
</dbReference>
<reference evidence="4 5" key="1">
    <citation type="journal article" date="2015" name="Nature">
        <title>rRNA introns, odd ribosomes, and small enigmatic genomes across a large radiation of phyla.</title>
        <authorList>
            <person name="Brown C.T."/>
            <person name="Hug L.A."/>
            <person name="Thomas B.C."/>
            <person name="Sharon I."/>
            <person name="Castelle C.J."/>
            <person name="Singh A."/>
            <person name="Wilkins M.J."/>
            <person name="Williams K.H."/>
            <person name="Banfield J.F."/>
        </authorList>
    </citation>
    <scope>NUCLEOTIDE SEQUENCE [LARGE SCALE GENOMIC DNA]</scope>
</reference>
<accession>A0A0G0HA32</accession>
<comment type="similarity">
    <text evidence="1 2">Belongs to the small heat shock protein (HSP20) family.</text>
</comment>
<protein>
    <submittedName>
        <fullName evidence="4">Heat shock protein C4</fullName>
    </submittedName>
</protein>
<dbReference type="AlphaFoldDB" id="A0A0G0HA32"/>
<proteinExistence type="inferred from homology"/>
<feature type="domain" description="SHSP" evidence="3">
    <location>
        <begin position="38"/>
        <end position="152"/>
    </location>
</feature>
<dbReference type="CDD" id="cd06464">
    <property type="entry name" value="ACD_sHsps-like"/>
    <property type="match status" value="1"/>
</dbReference>
<dbReference type="Gene3D" id="2.60.40.790">
    <property type="match status" value="1"/>
</dbReference>
<dbReference type="InterPro" id="IPR008978">
    <property type="entry name" value="HSP20-like_chaperone"/>
</dbReference>
<name>A0A0G0HA32_9BACT</name>
<evidence type="ECO:0000256" key="1">
    <source>
        <dbReference type="PROSITE-ProRule" id="PRU00285"/>
    </source>
</evidence>
<sequence>MLTNHHTILLFIIQNMRMTLWEPFRTARRMQDWGEWLDMEEWDNTELDMYEEDDGVIVKLKTPGFDDKNVDITVEDNSVTITGKAEKTEEEEDKKKKYYRKEISQKSFTRTVSLPSKVLAEQANAEFKNGILTLALPKAEESKPKKIMIKAER</sequence>
<dbReference type="Proteomes" id="UP000034852">
    <property type="component" value="Unassembled WGS sequence"/>
</dbReference>
<evidence type="ECO:0000313" key="5">
    <source>
        <dbReference type="Proteomes" id="UP000034852"/>
    </source>
</evidence>
<gene>
    <name evidence="4" type="ORF">US52_C0026G0003</name>
</gene>
<comment type="caution">
    <text evidence="4">The sequence shown here is derived from an EMBL/GenBank/DDBJ whole genome shotgun (WGS) entry which is preliminary data.</text>
</comment>
<evidence type="ECO:0000256" key="2">
    <source>
        <dbReference type="RuleBase" id="RU003616"/>
    </source>
</evidence>
<keyword evidence="4" id="KW-0346">Stress response</keyword>
<dbReference type="PROSITE" id="PS01031">
    <property type="entry name" value="SHSP"/>
    <property type="match status" value="1"/>
</dbReference>
<dbReference type="Pfam" id="PF00011">
    <property type="entry name" value="HSP20"/>
    <property type="match status" value="1"/>
</dbReference>
<dbReference type="InterPro" id="IPR031107">
    <property type="entry name" value="Small_HSP"/>
</dbReference>